<dbReference type="AlphaFoldDB" id="A0AAV4T3M8"/>
<protein>
    <submittedName>
        <fullName evidence="1">Uncharacterized protein</fullName>
    </submittedName>
</protein>
<keyword evidence="2" id="KW-1185">Reference proteome</keyword>
<dbReference type="Proteomes" id="UP001054945">
    <property type="component" value="Unassembled WGS sequence"/>
</dbReference>
<dbReference type="EMBL" id="BPLR01010559">
    <property type="protein sequence ID" value="GIY40101.1"/>
    <property type="molecule type" value="Genomic_DNA"/>
</dbReference>
<accession>A0AAV4T3M8</accession>
<comment type="caution">
    <text evidence="1">The sequence shown here is derived from an EMBL/GenBank/DDBJ whole genome shotgun (WGS) entry which is preliminary data.</text>
</comment>
<organism evidence="1 2">
    <name type="scientific">Caerostris extrusa</name>
    <name type="common">Bark spider</name>
    <name type="synonym">Caerostris bankana</name>
    <dbReference type="NCBI Taxonomy" id="172846"/>
    <lineage>
        <taxon>Eukaryota</taxon>
        <taxon>Metazoa</taxon>
        <taxon>Ecdysozoa</taxon>
        <taxon>Arthropoda</taxon>
        <taxon>Chelicerata</taxon>
        <taxon>Arachnida</taxon>
        <taxon>Araneae</taxon>
        <taxon>Araneomorphae</taxon>
        <taxon>Entelegynae</taxon>
        <taxon>Araneoidea</taxon>
        <taxon>Araneidae</taxon>
        <taxon>Caerostris</taxon>
    </lineage>
</organism>
<sequence length="82" mass="9472">MDSSLTESELKQFIEGATEFMADKKIWFARMEELNSTKSLVSPISLLRMMRERYFDTLSISISDLKEATNSNHKRNILVISP</sequence>
<name>A0AAV4T3M8_CAEEX</name>
<gene>
    <name evidence="1" type="ORF">CEXT_501841</name>
</gene>
<evidence type="ECO:0000313" key="1">
    <source>
        <dbReference type="EMBL" id="GIY40101.1"/>
    </source>
</evidence>
<proteinExistence type="predicted"/>
<reference evidence="1 2" key="1">
    <citation type="submission" date="2021-06" db="EMBL/GenBank/DDBJ databases">
        <title>Caerostris extrusa draft genome.</title>
        <authorList>
            <person name="Kono N."/>
            <person name="Arakawa K."/>
        </authorList>
    </citation>
    <scope>NUCLEOTIDE SEQUENCE [LARGE SCALE GENOMIC DNA]</scope>
</reference>
<evidence type="ECO:0000313" key="2">
    <source>
        <dbReference type="Proteomes" id="UP001054945"/>
    </source>
</evidence>